<organism evidence="18 19">
    <name type="scientific">Chironomus riparius</name>
    <dbReference type="NCBI Taxonomy" id="315576"/>
    <lineage>
        <taxon>Eukaryota</taxon>
        <taxon>Metazoa</taxon>
        <taxon>Ecdysozoa</taxon>
        <taxon>Arthropoda</taxon>
        <taxon>Hexapoda</taxon>
        <taxon>Insecta</taxon>
        <taxon>Pterygota</taxon>
        <taxon>Neoptera</taxon>
        <taxon>Endopterygota</taxon>
        <taxon>Diptera</taxon>
        <taxon>Nematocera</taxon>
        <taxon>Chironomoidea</taxon>
        <taxon>Chironomidae</taxon>
        <taxon>Chironominae</taxon>
        <taxon>Chironomus</taxon>
    </lineage>
</organism>
<comment type="similarity">
    <text evidence="13">Belongs to the peptidase S1 family. CLIP subfamily.</text>
</comment>
<reference evidence="18" key="1">
    <citation type="submission" date="2022-01" db="EMBL/GenBank/DDBJ databases">
        <authorList>
            <person name="King R."/>
        </authorList>
    </citation>
    <scope>NUCLEOTIDE SEQUENCE</scope>
</reference>
<evidence type="ECO:0000256" key="5">
    <source>
        <dbReference type="ARBA" id="ARBA00022729"/>
    </source>
</evidence>
<evidence type="ECO:0000313" key="18">
    <source>
        <dbReference type="EMBL" id="CAG9806436.1"/>
    </source>
</evidence>
<evidence type="ECO:0000256" key="12">
    <source>
        <dbReference type="ARBA" id="ARBA00023180"/>
    </source>
</evidence>
<dbReference type="PROSITE" id="PS51888">
    <property type="entry name" value="CLIP"/>
    <property type="match status" value="1"/>
</dbReference>
<dbReference type="GO" id="GO:0007586">
    <property type="term" value="P:digestion"/>
    <property type="evidence" value="ECO:0007669"/>
    <property type="project" value="UniProtKB-KW"/>
</dbReference>
<keyword evidence="15" id="KW-0812">Transmembrane</keyword>
<accession>A0A9N9WRR3</accession>
<dbReference type="FunFam" id="2.40.10.10:FF:000047">
    <property type="entry name" value="Trypsin eta"/>
    <property type="match status" value="1"/>
</dbReference>
<dbReference type="EMBL" id="OU895879">
    <property type="protein sequence ID" value="CAG9806436.1"/>
    <property type="molecule type" value="Genomic_DNA"/>
</dbReference>
<keyword evidence="5" id="KW-0732">Signal</keyword>
<dbReference type="InterPro" id="IPR022700">
    <property type="entry name" value="CLIP"/>
</dbReference>
<evidence type="ECO:0000256" key="10">
    <source>
        <dbReference type="ARBA" id="ARBA00023145"/>
    </source>
</evidence>
<keyword evidence="6" id="KW-0222">Digestion</keyword>
<dbReference type="PRINTS" id="PR00722">
    <property type="entry name" value="CHYMOTRYPSIN"/>
</dbReference>
<dbReference type="PROSITE" id="PS50240">
    <property type="entry name" value="TRYPSIN_DOM"/>
    <property type="match status" value="2"/>
</dbReference>
<evidence type="ECO:0000256" key="15">
    <source>
        <dbReference type="SAM" id="Phobius"/>
    </source>
</evidence>
<dbReference type="PROSITE" id="PS00135">
    <property type="entry name" value="TRYPSIN_SER"/>
    <property type="match status" value="2"/>
</dbReference>
<comment type="subcellular location">
    <subcellularLocation>
        <location evidence="1">Secreted</location>
    </subcellularLocation>
</comment>
<keyword evidence="10" id="KW-0865">Zymogen</keyword>
<dbReference type="InterPro" id="IPR051333">
    <property type="entry name" value="CLIP_Serine_Protease"/>
</dbReference>
<keyword evidence="7 14" id="KW-0378">Hydrolase</keyword>
<feature type="domain" description="Peptidase S1" evidence="16">
    <location>
        <begin position="175"/>
        <end position="445"/>
    </location>
</feature>
<feature type="domain" description="Clip" evidence="17">
    <location>
        <begin position="65"/>
        <end position="106"/>
    </location>
</feature>
<dbReference type="GO" id="GO:0016485">
    <property type="term" value="P:protein processing"/>
    <property type="evidence" value="ECO:0007669"/>
    <property type="project" value="UniProtKB-ARBA"/>
</dbReference>
<dbReference type="InterPro" id="IPR001314">
    <property type="entry name" value="Peptidase_S1A"/>
</dbReference>
<dbReference type="OrthoDB" id="6339452at2759"/>
<evidence type="ECO:0000259" key="17">
    <source>
        <dbReference type="PROSITE" id="PS51888"/>
    </source>
</evidence>
<keyword evidence="19" id="KW-1185">Reference proteome</keyword>
<dbReference type="PANTHER" id="PTHR24260:SF147">
    <property type="entry name" value="EG:BACR7A4.3 PROTEIN-RELATED"/>
    <property type="match status" value="1"/>
</dbReference>
<reference evidence="18" key="2">
    <citation type="submission" date="2022-10" db="EMBL/GenBank/DDBJ databases">
        <authorList>
            <consortium name="ENA_rothamsted_submissions"/>
            <consortium name="culmorum"/>
            <person name="King R."/>
        </authorList>
    </citation>
    <scope>NUCLEOTIDE SEQUENCE</scope>
</reference>
<evidence type="ECO:0000256" key="3">
    <source>
        <dbReference type="ARBA" id="ARBA00022588"/>
    </source>
</evidence>
<dbReference type="Proteomes" id="UP001153620">
    <property type="component" value="Chromosome 3"/>
</dbReference>
<dbReference type="SMART" id="SM00680">
    <property type="entry name" value="CLIP"/>
    <property type="match status" value="2"/>
</dbReference>
<gene>
    <name evidence="18" type="ORF">CHIRRI_LOCUS9293</name>
</gene>
<evidence type="ECO:0000256" key="1">
    <source>
        <dbReference type="ARBA" id="ARBA00004613"/>
    </source>
</evidence>
<keyword evidence="15" id="KW-1133">Transmembrane helix</keyword>
<feature type="domain" description="Peptidase S1" evidence="16">
    <location>
        <begin position="548"/>
        <end position="794"/>
    </location>
</feature>
<dbReference type="InterPro" id="IPR009003">
    <property type="entry name" value="Peptidase_S1_PA"/>
</dbReference>
<keyword evidence="8 14" id="KW-0720">Serine protease</keyword>
<dbReference type="SUPFAM" id="SSF50494">
    <property type="entry name" value="Trypsin-like serine proteases"/>
    <property type="match status" value="2"/>
</dbReference>
<sequence length="795" mass="87783">MFSSLFVSVAHQLLNNFVKSLSLFSFGQSQKYSRWRRMKKILASICFVICLNFVYSYYDLRVNERCNAHTGQQGICKDARNCGSFQADRNRILICSFQGRIPIVCCPLRGSVGTVINAPPPTTTRQTTTTAKPKRISASKCDRYAELIYAPPVSRRKRSPKKSPSDQLGNNNVTFVGGVKAEYNEFPHMTAIGWRRDNTVIDWLCGGSLISENFVLTAAHCASVGREPPDVVRIGDQDLTVNEDSIAPQEIDIKTIIVHPEYKHTLKYHDLALFELVNPITISKNVCPACLRQSLADPSGAVEAMGYGQTSFAGIQSNALLKGFLTVVNNAECSSAYSEESSDLPQGITQQQLCAWDPEGNKDTCQGDSGGPLQTTKRTLTSNKKYYEIVGVTSFGKLCAAGVPGVYCFPKLYQSQSKHYEVKMQIFVCLTIFILLLRYSESVFDLTENAQCSSEFTGDSGVCVQAKKCKEFKTKRNELKICSFHGKIPLVCCSAGDASDLVKSGDVPVKRISATKCEEYIQQSADSSSSARFKRSPQEGTNYYTPAFVGGIKALINEFPHMSAIGWKRSNNKTDWMCGGSLISEKFVLSAAHCGSLGRKVPDVVRIGDQDLVVNERGITPQEVTIANIMIHPEYKHPIKYHDLALFELSTKVFFTKDVLPACLYQSSNDPMQSVEAMGYGQTSFGGPQSNALLKGYLNIVDNAKCNEAYEDDQSDLPQGITKHQMCAWDPDGNRDTCQGDSGGPLQITKYSTGSKKYHEIIGITSFGKFCAAGIPGVYIRVFAYLDWIESVVWK</sequence>
<keyword evidence="4 14" id="KW-0645">Protease</keyword>
<evidence type="ECO:0000256" key="14">
    <source>
        <dbReference type="RuleBase" id="RU363034"/>
    </source>
</evidence>
<evidence type="ECO:0000256" key="4">
    <source>
        <dbReference type="ARBA" id="ARBA00022670"/>
    </source>
</evidence>
<evidence type="ECO:0000256" key="11">
    <source>
        <dbReference type="ARBA" id="ARBA00023157"/>
    </source>
</evidence>
<dbReference type="PROSITE" id="PS00134">
    <property type="entry name" value="TRYPSIN_HIS"/>
    <property type="match status" value="2"/>
</dbReference>
<evidence type="ECO:0000256" key="2">
    <source>
        <dbReference type="ARBA" id="ARBA00022525"/>
    </source>
</evidence>
<feature type="transmembrane region" description="Helical" evidence="15">
    <location>
        <begin position="41"/>
        <end position="58"/>
    </location>
</feature>
<dbReference type="AlphaFoldDB" id="A0A9N9WRR3"/>
<proteinExistence type="inferred from homology"/>
<keyword evidence="2" id="KW-0964">Secreted</keyword>
<keyword evidence="9" id="KW-0391">Immunity</keyword>
<dbReference type="CDD" id="cd00190">
    <property type="entry name" value="Tryp_SPc"/>
    <property type="match status" value="2"/>
</dbReference>
<evidence type="ECO:0000256" key="7">
    <source>
        <dbReference type="ARBA" id="ARBA00022801"/>
    </source>
</evidence>
<evidence type="ECO:0000256" key="13">
    <source>
        <dbReference type="ARBA" id="ARBA00024195"/>
    </source>
</evidence>
<evidence type="ECO:0000259" key="16">
    <source>
        <dbReference type="PROSITE" id="PS50240"/>
    </source>
</evidence>
<dbReference type="GO" id="GO:0005576">
    <property type="term" value="C:extracellular region"/>
    <property type="evidence" value="ECO:0007669"/>
    <property type="project" value="UniProtKB-SubCell"/>
</dbReference>
<dbReference type="GO" id="GO:0045087">
    <property type="term" value="P:innate immune response"/>
    <property type="evidence" value="ECO:0007669"/>
    <property type="project" value="UniProtKB-KW"/>
</dbReference>
<dbReference type="PANTHER" id="PTHR24260">
    <property type="match status" value="1"/>
</dbReference>
<evidence type="ECO:0000313" key="19">
    <source>
        <dbReference type="Proteomes" id="UP001153620"/>
    </source>
</evidence>
<evidence type="ECO:0000256" key="8">
    <source>
        <dbReference type="ARBA" id="ARBA00022825"/>
    </source>
</evidence>
<evidence type="ECO:0000256" key="6">
    <source>
        <dbReference type="ARBA" id="ARBA00022757"/>
    </source>
</evidence>
<name>A0A9N9WRR3_9DIPT</name>
<keyword evidence="15" id="KW-0472">Membrane</keyword>
<dbReference type="Gene3D" id="2.40.10.10">
    <property type="entry name" value="Trypsin-like serine proteases"/>
    <property type="match status" value="3"/>
</dbReference>
<dbReference type="FunFam" id="2.40.10.10:FF:000028">
    <property type="entry name" value="Serine protease easter"/>
    <property type="match status" value="1"/>
</dbReference>
<dbReference type="InterPro" id="IPR018114">
    <property type="entry name" value="TRYPSIN_HIS"/>
</dbReference>
<keyword evidence="12" id="KW-0325">Glycoprotein</keyword>
<keyword evidence="3" id="KW-0399">Innate immunity</keyword>
<dbReference type="GO" id="GO:0004252">
    <property type="term" value="F:serine-type endopeptidase activity"/>
    <property type="evidence" value="ECO:0007669"/>
    <property type="project" value="InterPro"/>
</dbReference>
<dbReference type="SMART" id="SM00020">
    <property type="entry name" value="Tryp_SPc"/>
    <property type="match status" value="2"/>
</dbReference>
<dbReference type="InterPro" id="IPR043504">
    <property type="entry name" value="Peptidase_S1_PA_chymotrypsin"/>
</dbReference>
<dbReference type="Pfam" id="PF00089">
    <property type="entry name" value="Trypsin"/>
    <property type="match status" value="2"/>
</dbReference>
<dbReference type="InterPro" id="IPR033116">
    <property type="entry name" value="TRYPSIN_SER"/>
</dbReference>
<evidence type="ECO:0000256" key="9">
    <source>
        <dbReference type="ARBA" id="ARBA00022859"/>
    </source>
</evidence>
<dbReference type="InterPro" id="IPR001254">
    <property type="entry name" value="Trypsin_dom"/>
</dbReference>
<protein>
    <submittedName>
        <fullName evidence="18">Uncharacterized protein</fullName>
    </submittedName>
</protein>
<keyword evidence="11" id="KW-1015">Disulfide bond</keyword>